<dbReference type="RefSeq" id="WP_013228913.1">
    <property type="nucleotide sequence ID" value="NC_014318.1"/>
</dbReference>
<keyword evidence="2" id="KW-0503">Monooxygenase</keyword>
<keyword evidence="1" id="KW-0560">Oxidoreductase</keyword>
<dbReference type="KEGG" id="amd:AMED_7151"/>
<dbReference type="InterPro" id="IPR036661">
    <property type="entry name" value="Luciferase-like_sf"/>
</dbReference>
<dbReference type="GeneID" id="92874801"/>
<dbReference type="PANTHER" id="PTHR30137">
    <property type="entry name" value="LUCIFERASE-LIKE MONOOXYGENASE"/>
    <property type="match status" value="1"/>
</dbReference>
<dbReference type="PANTHER" id="PTHR30137:SF8">
    <property type="entry name" value="BLR5498 PROTEIN"/>
    <property type="match status" value="1"/>
</dbReference>
<sequence>MTFELGVYSFGNTPRLPDGSRGLTAQAIRDVLEAIKLADEVGLDFFGVGEHHMRTMPLSSPTSVLNAAAASTRRIRLSTAVTVLSTDDPIRVFQQLATAAAVAPGRIEAVAGRGSSTITFPLFDYDENDYDRLYASKLELLMALNAGENLTWTGPHRTRPLHNATAFPRPEQPLKIWLGTGGSPESVYRAAELGLPMFLGILGGTPEHWARYGHAYRDAWTQAGHPVDHADIAVAVHGFVADTTAQAHATYLEHEHRMMADGLAELGRLAPARSDRAAAFGRGGMVFAGSPDEIADRILHLHGLLGHTRQILQMDVGGMPQREFLHAIELLGTKVLPQIHAELDKDTPA</sequence>
<dbReference type="InterPro" id="IPR011251">
    <property type="entry name" value="Luciferase-like_dom"/>
</dbReference>
<evidence type="ECO:0000256" key="2">
    <source>
        <dbReference type="ARBA" id="ARBA00023033"/>
    </source>
</evidence>
<evidence type="ECO:0000256" key="1">
    <source>
        <dbReference type="ARBA" id="ARBA00023002"/>
    </source>
</evidence>
<dbReference type="InterPro" id="IPR050766">
    <property type="entry name" value="Bact_Lucif_Oxidored"/>
</dbReference>
<gene>
    <name evidence="4" type="ordered locus">AMED_7151</name>
</gene>
<evidence type="ECO:0000313" key="4">
    <source>
        <dbReference type="EMBL" id="ADJ48868.1"/>
    </source>
</evidence>
<dbReference type="SUPFAM" id="SSF51679">
    <property type="entry name" value="Bacterial luciferase-like"/>
    <property type="match status" value="1"/>
</dbReference>
<reference evidence="4 5" key="1">
    <citation type="journal article" date="2010" name="Cell Res.">
        <title>Complete genome sequence of the rifamycin SV-producing Amycolatopsis mediterranei U32 revealed its genetic characteristics in phylogeny and metabolism.</title>
        <authorList>
            <person name="Zhao W."/>
            <person name="Zhong Y."/>
            <person name="Yuan H."/>
            <person name="Wang J."/>
            <person name="Zheng H."/>
            <person name="Wang Y."/>
            <person name="Cen X."/>
            <person name="Xu F."/>
            <person name="Bai J."/>
            <person name="Han X."/>
            <person name="Lu G."/>
            <person name="Zhu Y."/>
            <person name="Shao Z."/>
            <person name="Yan H."/>
            <person name="Li C."/>
            <person name="Peng N."/>
            <person name="Zhang Z."/>
            <person name="Zhang Y."/>
            <person name="Lin W."/>
            <person name="Fan Y."/>
            <person name="Qin Z."/>
            <person name="Hu Y."/>
            <person name="Zhu B."/>
            <person name="Wang S."/>
            <person name="Ding X."/>
            <person name="Zhao G.P."/>
        </authorList>
    </citation>
    <scope>NUCLEOTIDE SEQUENCE [LARGE SCALE GENOMIC DNA]</scope>
    <source>
        <strain evidence="5">U-32</strain>
    </source>
</reference>
<dbReference type="GO" id="GO:0004497">
    <property type="term" value="F:monooxygenase activity"/>
    <property type="evidence" value="ECO:0007669"/>
    <property type="project" value="UniProtKB-KW"/>
</dbReference>
<dbReference type="EMBL" id="CP002000">
    <property type="protein sequence ID" value="ADJ48868.1"/>
    <property type="molecule type" value="Genomic_DNA"/>
</dbReference>
<evidence type="ECO:0000259" key="3">
    <source>
        <dbReference type="Pfam" id="PF00296"/>
    </source>
</evidence>
<dbReference type="eggNOG" id="COG2141">
    <property type="taxonomic scope" value="Bacteria"/>
</dbReference>
<dbReference type="AlphaFoldDB" id="A0A0H3DFK1"/>
<dbReference type="Pfam" id="PF00296">
    <property type="entry name" value="Bac_luciferase"/>
    <property type="match status" value="1"/>
</dbReference>
<dbReference type="Proteomes" id="UP000000328">
    <property type="component" value="Chromosome"/>
</dbReference>
<proteinExistence type="predicted"/>
<protein>
    <submittedName>
        <fullName evidence="4">Luciferase family protein</fullName>
    </submittedName>
</protein>
<dbReference type="PATRIC" id="fig|749927.5.peg.7438"/>
<evidence type="ECO:0000313" key="5">
    <source>
        <dbReference type="Proteomes" id="UP000000328"/>
    </source>
</evidence>
<name>A0A0H3DFK1_AMYMU</name>
<accession>A0A0H3DFK1</accession>
<dbReference type="HOGENOM" id="CLU_027853_8_0_11"/>
<organism evidence="4 5">
    <name type="scientific">Amycolatopsis mediterranei (strain U-32)</name>
    <dbReference type="NCBI Taxonomy" id="749927"/>
    <lineage>
        <taxon>Bacteria</taxon>
        <taxon>Bacillati</taxon>
        <taxon>Actinomycetota</taxon>
        <taxon>Actinomycetes</taxon>
        <taxon>Pseudonocardiales</taxon>
        <taxon>Pseudonocardiaceae</taxon>
        <taxon>Amycolatopsis</taxon>
    </lineage>
</organism>
<dbReference type="GO" id="GO:0016705">
    <property type="term" value="F:oxidoreductase activity, acting on paired donors, with incorporation or reduction of molecular oxygen"/>
    <property type="evidence" value="ECO:0007669"/>
    <property type="project" value="InterPro"/>
</dbReference>
<dbReference type="Gene3D" id="3.20.20.30">
    <property type="entry name" value="Luciferase-like domain"/>
    <property type="match status" value="1"/>
</dbReference>
<dbReference type="GO" id="GO:0005829">
    <property type="term" value="C:cytosol"/>
    <property type="evidence" value="ECO:0007669"/>
    <property type="project" value="TreeGrafter"/>
</dbReference>
<feature type="domain" description="Luciferase-like" evidence="3">
    <location>
        <begin position="22"/>
        <end position="307"/>
    </location>
</feature>
<dbReference type="OrthoDB" id="9776438at2"/>